<proteinExistence type="predicted"/>
<reference evidence="9 10" key="1">
    <citation type="submission" date="2023-02" db="EMBL/GenBank/DDBJ databases">
        <title>Genome sequence of Novosphingobium humi KACC 19094.</title>
        <authorList>
            <person name="Kim S."/>
            <person name="Heo J."/>
            <person name="Kwon S.-W."/>
        </authorList>
    </citation>
    <scope>NUCLEOTIDE SEQUENCE [LARGE SCALE GENOMIC DNA]</scope>
    <source>
        <strain evidence="9 10">KACC 19094</strain>
    </source>
</reference>
<feature type="transmembrane region" description="Helical" evidence="7">
    <location>
        <begin position="48"/>
        <end position="68"/>
    </location>
</feature>
<feature type="transmembrane region" description="Helical" evidence="7">
    <location>
        <begin position="255"/>
        <end position="273"/>
    </location>
</feature>
<dbReference type="Proteomes" id="UP001218231">
    <property type="component" value="Chromosome"/>
</dbReference>
<organism evidence="9 10">
    <name type="scientific">Novosphingobium humi</name>
    <dbReference type="NCBI Taxonomy" id="2282397"/>
    <lineage>
        <taxon>Bacteria</taxon>
        <taxon>Pseudomonadati</taxon>
        <taxon>Pseudomonadota</taxon>
        <taxon>Alphaproteobacteria</taxon>
        <taxon>Sphingomonadales</taxon>
        <taxon>Sphingomonadaceae</taxon>
        <taxon>Novosphingobium</taxon>
    </lineage>
</organism>
<protein>
    <submittedName>
        <fullName evidence="9">MFS transporter</fullName>
    </submittedName>
</protein>
<feature type="transmembrane region" description="Helical" evidence="7">
    <location>
        <begin position="348"/>
        <end position="368"/>
    </location>
</feature>
<evidence type="ECO:0000259" key="8">
    <source>
        <dbReference type="PROSITE" id="PS50850"/>
    </source>
</evidence>
<keyword evidence="10" id="KW-1185">Reference proteome</keyword>
<evidence type="ECO:0000256" key="1">
    <source>
        <dbReference type="ARBA" id="ARBA00004651"/>
    </source>
</evidence>
<keyword evidence="6 7" id="KW-0472">Membrane</keyword>
<dbReference type="EMBL" id="CP117417">
    <property type="protein sequence ID" value="WCT76615.1"/>
    <property type="molecule type" value="Genomic_DNA"/>
</dbReference>
<evidence type="ECO:0000313" key="9">
    <source>
        <dbReference type="EMBL" id="WCT76615.1"/>
    </source>
</evidence>
<keyword evidence="2" id="KW-0813">Transport</keyword>
<evidence type="ECO:0000256" key="6">
    <source>
        <dbReference type="ARBA" id="ARBA00023136"/>
    </source>
</evidence>
<feature type="transmembrane region" description="Helical" evidence="7">
    <location>
        <begin position="80"/>
        <end position="98"/>
    </location>
</feature>
<dbReference type="Gene3D" id="1.20.1250.20">
    <property type="entry name" value="MFS general substrate transporter like domains"/>
    <property type="match status" value="1"/>
</dbReference>
<feature type="transmembrane region" description="Helical" evidence="7">
    <location>
        <begin position="12"/>
        <end position="33"/>
    </location>
</feature>
<dbReference type="PANTHER" id="PTHR23517:SF3">
    <property type="entry name" value="INTEGRAL MEMBRANE TRANSPORT PROTEIN"/>
    <property type="match status" value="1"/>
</dbReference>
<comment type="subcellular location">
    <subcellularLocation>
        <location evidence="1">Cell membrane</location>
        <topology evidence="1">Multi-pass membrane protein</topology>
    </subcellularLocation>
</comment>
<keyword evidence="3" id="KW-1003">Cell membrane</keyword>
<dbReference type="Pfam" id="PF07690">
    <property type="entry name" value="MFS_1"/>
    <property type="match status" value="1"/>
</dbReference>
<gene>
    <name evidence="9" type="ORF">PQ457_11790</name>
</gene>
<keyword evidence="4 7" id="KW-0812">Transmembrane</keyword>
<dbReference type="PROSITE" id="PS50850">
    <property type="entry name" value="MFS"/>
    <property type="match status" value="1"/>
</dbReference>
<dbReference type="RefSeq" id="WP_273617029.1">
    <property type="nucleotide sequence ID" value="NZ_CP117417.1"/>
</dbReference>
<feature type="transmembrane region" description="Helical" evidence="7">
    <location>
        <begin position="308"/>
        <end position="336"/>
    </location>
</feature>
<evidence type="ECO:0000256" key="7">
    <source>
        <dbReference type="SAM" id="Phobius"/>
    </source>
</evidence>
<evidence type="ECO:0000256" key="5">
    <source>
        <dbReference type="ARBA" id="ARBA00022989"/>
    </source>
</evidence>
<evidence type="ECO:0000256" key="4">
    <source>
        <dbReference type="ARBA" id="ARBA00022692"/>
    </source>
</evidence>
<feature type="transmembrane region" description="Helical" evidence="7">
    <location>
        <begin position="169"/>
        <end position="187"/>
    </location>
</feature>
<dbReference type="CDD" id="cd17473">
    <property type="entry name" value="MFS_arabinose_efflux_permease_like"/>
    <property type="match status" value="1"/>
</dbReference>
<dbReference type="InterPro" id="IPR036259">
    <property type="entry name" value="MFS_trans_sf"/>
</dbReference>
<sequence length="411" mass="43547">MTHHHKPGTMTGVALLLPITLSTMAIVLLAPVLPRIIAEFSGVAGHEYWVPMILTIPALCIALFSTLAGALGDRFGRRRLLIASFVAYAIVGVAPVFLHDLTAILISRVGVGLAEALIMVLSTTMIGDYFHGAARDKWLAAQTAFASMSALLFFNIGGQLGSFGWRTPFWVYLSALLMLTLVLLFTWEPKGDIGQAEGSDDAKSAPRNAGWAGFPWARMAVILGVTIYGAIFFYTVQIQAASGLALLGVTDPARAGFLTSIASIGVPLGTFVYSRIGRRPVQQLLLLEFGLLAIGFLLMGRAHGTQAFVLGCFVNQLGAGLLLPTLLVWAMSLLAFEIRGRGAGMWQSAFALGQFLSPVVVTFASTQTGGLQNAFSTLSGAALGGLVVVLVVARRISRPDEAAPVSVTFHG</sequence>
<feature type="transmembrane region" description="Helical" evidence="7">
    <location>
        <begin position="138"/>
        <end position="157"/>
    </location>
</feature>
<dbReference type="SUPFAM" id="SSF103473">
    <property type="entry name" value="MFS general substrate transporter"/>
    <property type="match status" value="1"/>
</dbReference>
<name>A0ABY7TW81_9SPHN</name>
<feature type="transmembrane region" description="Helical" evidence="7">
    <location>
        <begin position="374"/>
        <end position="393"/>
    </location>
</feature>
<evidence type="ECO:0000256" key="3">
    <source>
        <dbReference type="ARBA" id="ARBA00022475"/>
    </source>
</evidence>
<feature type="domain" description="Major facilitator superfamily (MFS) profile" evidence="8">
    <location>
        <begin position="11"/>
        <end position="397"/>
    </location>
</feature>
<accession>A0ABY7TW81</accession>
<feature type="transmembrane region" description="Helical" evidence="7">
    <location>
        <begin position="285"/>
        <end position="302"/>
    </location>
</feature>
<dbReference type="InterPro" id="IPR050171">
    <property type="entry name" value="MFS_Transporters"/>
</dbReference>
<evidence type="ECO:0000313" key="10">
    <source>
        <dbReference type="Proteomes" id="UP001218231"/>
    </source>
</evidence>
<dbReference type="InterPro" id="IPR011701">
    <property type="entry name" value="MFS"/>
</dbReference>
<feature type="transmembrane region" description="Helical" evidence="7">
    <location>
        <begin position="104"/>
        <end position="126"/>
    </location>
</feature>
<evidence type="ECO:0000256" key="2">
    <source>
        <dbReference type="ARBA" id="ARBA00022448"/>
    </source>
</evidence>
<feature type="transmembrane region" description="Helical" evidence="7">
    <location>
        <begin position="216"/>
        <end position="235"/>
    </location>
</feature>
<dbReference type="InterPro" id="IPR020846">
    <property type="entry name" value="MFS_dom"/>
</dbReference>
<dbReference type="PANTHER" id="PTHR23517">
    <property type="entry name" value="RESISTANCE PROTEIN MDTM, PUTATIVE-RELATED-RELATED"/>
    <property type="match status" value="1"/>
</dbReference>
<keyword evidence="5 7" id="KW-1133">Transmembrane helix</keyword>